<sequence length="112" mass="11540">MDGDIDTDIDTDEAGGDGAGGDGAGGADTFAVPGFATGGRVERTGIALVHEGEYIVPQAGSEAVVSPTSEDTVVSYHFPVRVEVVGTLPDAEVQRVAGYVFDQLDRELSARN</sequence>
<dbReference type="RefSeq" id="WP_350781833.1">
    <property type="nucleotide sequence ID" value="NZ_JBEPEK010000106.1"/>
</dbReference>
<evidence type="ECO:0000313" key="3">
    <source>
        <dbReference type="Proteomes" id="UP001474181"/>
    </source>
</evidence>
<reference evidence="2 3" key="1">
    <citation type="submission" date="2024-06" db="EMBL/GenBank/DDBJ databases">
        <title>The Natural Products Discovery Center: Release of the First 8490 Sequenced Strains for Exploring Actinobacteria Biosynthetic Diversity.</title>
        <authorList>
            <person name="Kalkreuter E."/>
            <person name="Kautsar S.A."/>
            <person name="Yang D."/>
            <person name="Bader C.D."/>
            <person name="Teijaro C.N."/>
            <person name="Fluegel L."/>
            <person name="Davis C.M."/>
            <person name="Simpson J.R."/>
            <person name="Lauterbach L."/>
            <person name="Steele A.D."/>
            <person name="Gui C."/>
            <person name="Meng S."/>
            <person name="Li G."/>
            <person name="Viehrig K."/>
            <person name="Ye F."/>
            <person name="Su P."/>
            <person name="Kiefer A.F."/>
            <person name="Nichols A."/>
            <person name="Cepeda A.J."/>
            <person name="Yan W."/>
            <person name="Fan B."/>
            <person name="Jiang Y."/>
            <person name="Adhikari A."/>
            <person name="Zheng C.-J."/>
            <person name="Schuster L."/>
            <person name="Cowan T.M."/>
            <person name="Smanski M.J."/>
            <person name="Chevrette M.G."/>
            <person name="De Carvalho L.P.S."/>
            <person name="Shen B."/>
        </authorList>
    </citation>
    <scope>NUCLEOTIDE SEQUENCE [LARGE SCALE GENOMIC DNA]</scope>
    <source>
        <strain evidence="2 3">NPDC000234</strain>
    </source>
</reference>
<keyword evidence="3" id="KW-1185">Reference proteome</keyword>
<feature type="compositionally biased region" description="Acidic residues" evidence="1">
    <location>
        <begin position="1"/>
        <end position="15"/>
    </location>
</feature>
<feature type="region of interest" description="Disordered" evidence="1">
    <location>
        <begin position="1"/>
        <end position="28"/>
    </location>
</feature>
<comment type="caution">
    <text evidence="2">The sequence shown here is derived from an EMBL/GenBank/DDBJ whole genome shotgun (WGS) entry which is preliminary data.</text>
</comment>
<accession>A0ABV1WWV7</accession>
<proteinExistence type="predicted"/>
<gene>
    <name evidence="2" type="ORF">ABT404_17225</name>
</gene>
<dbReference type="EMBL" id="JBEPEK010000106">
    <property type="protein sequence ID" value="MER7181196.1"/>
    <property type="molecule type" value="Genomic_DNA"/>
</dbReference>
<evidence type="ECO:0000256" key="1">
    <source>
        <dbReference type="SAM" id="MobiDB-lite"/>
    </source>
</evidence>
<name>A0ABV1WWV7_9ACTN</name>
<dbReference type="Proteomes" id="UP001474181">
    <property type="component" value="Unassembled WGS sequence"/>
</dbReference>
<organism evidence="2 3">
    <name type="scientific">Streptomyces hyaluromycini</name>
    <dbReference type="NCBI Taxonomy" id="1377993"/>
    <lineage>
        <taxon>Bacteria</taxon>
        <taxon>Bacillati</taxon>
        <taxon>Actinomycetota</taxon>
        <taxon>Actinomycetes</taxon>
        <taxon>Kitasatosporales</taxon>
        <taxon>Streptomycetaceae</taxon>
        <taxon>Streptomyces</taxon>
    </lineage>
</organism>
<feature type="compositionally biased region" description="Gly residues" evidence="1">
    <location>
        <begin position="16"/>
        <end position="26"/>
    </location>
</feature>
<evidence type="ECO:0000313" key="2">
    <source>
        <dbReference type="EMBL" id="MER7181196.1"/>
    </source>
</evidence>
<protein>
    <submittedName>
        <fullName evidence="2">Uncharacterized protein</fullName>
    </submittedName>
</protein>